<evidence type="ECO:0000313" key="2">
    <source>
        <dbReference type="Proteomes" id="UP000254116"/>
    </source>
</evidence>
<reference evidence="1 2" key="1">
    <citation type="submission" date="2018-06" db="EMBL/GenBank/DDBJ databases">
        <authorList>
            <consortium name="Pathogen Informatics"/>
            <person name="Doyle S."/>
        </authorList>
    </citation>
    <scope>NUCLEOTIDE SEQUENCE [LARGE SCALE GENOMIC DNA]</scope>
    <source>
        <strain evidence="1 2">NCTC10702</strain>
    </source>
</reference>
<dbReference type="Pfam" id="PF12642">
    <property type="entry name" value="TpcC"/>
    <property type="match status" value="1"/>
</dbReference>
<accession>A0A380EF07</accession>
<gene>
    <name evidence="1" type="ORF">NCTC10702_00751</name>
</gene>
<dbReference type="Proteomes" id="UP000254116">
    <property type="component" value="Unassembled WGS sequence"/>
</dbReference>
<name>A0A380EF07_STAAU</name>
<sequence>MNPIFTRKDNQVIVNVAVKYLDQETKATQISQFELILEKQDNWKIVK</sequence>
<dbReference type="AlphaFoldDB" id="A0A380EF07"/>
<protein>
    <submittedName>
        <fullName evidence="1">Conjugative transposon-like protein</fullName>
    </submittedName>
</protein>
<dbReference type="EMBL" id="UHBY01000003">
    <property type="protein sequence ID" value="SUL32304.1"/>
    <property type="molecule type" value="Genomic_DNA"/>
</dbReference>
<proteinExistence type="predicted"/>
<organism evidence="1 2">
    <name type="scientific">Staphylococcus aureus</name>
    <dbReference type="NCBI Taxonomy" id="1280"/>
    <lineage>
        <taxon>Bacteria</taxon>
        <taxon>Bacillati</taxon>
        <taxon>Bacillota</taxon>
        <taxon>Bacilli</taxon>
        <taxon>Bacillales</taxon>
        <taxon>Staphylococcaceae</taxon>
        <taxon>Staphylococcus</taxon>
    </lineage>
</organism>
<evidence type="ECO:0000313" key="1">
    <source>
        <dbReference type="EMBL" id="SUL32304.1"/>
    </source>
</evidence>
<dbReference type="InterPro" id="IPR024735">
    <property type="entry name" value="TcpC"/>
</dbReference>